<dbReference type="InterPro" id="IPR013642">
    <property type="entry name" value="CLCA_N"/>
</dbReference>
<protein>
    <submittedName>
        <fullName evidence="4">Calcium-activated chloride channel regulator 1</fullName>
    </submittedName>
</protein>
<evidence type="ECO:0000256" key="1">
    <source>
        <dbReference type="SAM" id="MobiDB-lite"/>
    </source>
</evidence>
<dbReference type="Gene3D" id="3.40.50.410">
    <property type="entry name" value="von Willebrand factor, type A domain"/>
    <property type="match status" value="1"/>
</dbReference>
<dbReference type="SUPFAM" id="SSF53300">
    <property type="entry name" value="vWA-like"/>
    <property type="match status" value="1"/>
</dbReference>
<keyword evidence="2" id="KW-1133">Transmembrane helix</keyword>
<feature type="compositionally biased region" description="Basic residues" evidence="1">
    <location>
        <begin position="909"/>
        <end position="921"/>
    </location>
</feature>
<reference evidence="4 5" key="1">
    <citation type="journal article" date="2017" name="Nat. Ecol. Evol.">
        <title>Scallop genome provides insights into evolution of bilaterian karyotype and development.</title>
        <authorList>
            <person name="Wang S."/>
            <person name="Zhang J."/>
            <person name="Jiao W."/>
            <person name="Li J."/>
            <person name="Xun X."/>
            <person name="Sun Y."/>
            <person name="Guo X."/>
            <person name="Huan P."/>
            <person name="Dong B."/>
            <person name="Zhang L."/>
            <person name="Hu X."/>
            <person name="Sun X."/>
            <person name="Wang J."/>
            <person name="Zhao C."/>
            <person name="Wang Y."/>
            <person name="Wang D."/>
            <person name="Huang X."/>
            <person name="Wang R."/>
            <person name="Lv J."/>
            <person name="Li Y."/>
            <person name="Zhang Z."/>
            <person name="Liu B."/>
            <person name="Lu W."/>
            <person name="Hui Y."/>
            <person name="Liang J."/>
            <person name="Zhou Z."/>
            <person name="Hou R."/>
            <person name="Li X."/>
            <person name="Liu Y."/>
            <person name="Li H."/>
            <person name="Ning X."/>
            <person name="Lin Y."/>
            <person name="Zhao L."/>
            <person name="Xing Q."/>
            <person name="Dou J."/>
            <person name="Li Y."/>
            <person name="Mao J."/>
            <person name="Guo H."/>
            <person name="Dou H."/>
            <person name="Li T."/>
            <person name="Mu C."/>
            <person name="Jiang W."/>
            <person name="Fu Q."/>
            <person name="Fu X."/>
            <person name="Miao Y."/>
            <person name="Liu J."/>
            <person name="Yu Q."/>
            <person name="Li R."/>
            <person name="Liao H."/>
            <person name="Li X."/>
            <person name="Kong Y."/>
            <person name="Jiang Z."/>
            <person name="Chourrout D."/>
            <person name="Li R."/>
            <person name="Bao Z."/>
        </authorList>
    </citation>
    <scope>NUCLEOTIDE SEQUENCE [LARGE SCALE GENOMIC DNA]</scope>
    <source>
        <strain evidence="4 5">PY_sf001</strain>
    </source>
</reference>
<proteinExistence type="predicted"/>
<keyword evidence="2" id="KW-0812">Transmembrane</keyword>
<dbReference type="InterPro" id="IPR051266">
    <property type="entry name" value="CLCR"/>
</dbReference>
<feature type="domain" description="VWFA" evidence="3">
    <location>
        <begin position="270"/>
        <end position="447"/>
    </location>
</feature>
<dbReference type="PANTHER" id="PTHR10579:SF177">
    <property type="entry name" value="CALCIUM-ACTIVATED CHLORIDE CHANNEL REGULATOR 4-LIKE PROTEIN"/>
    <property type="match status" value="1"/>
</dbReference>
<comment type="caution">
    <text evidence="4">The sequence shown here is derived from an EMBL/GenBank/DDBJ whole genome shotgun (WGS) entry which is preliminary data.</text>
</comment>
<dbReference type="AlphaFoldDB" id="A0A210QAR4"/>
<evidence type="ECO:0000256" key="2">
    <source>
        <dbReference type="SAM" id="Phobius"/>
    </source>
</evidence>
<dbReference type="SMART" id="SM00327">
    <property type="entry name" value="VWA"/>
    <property type="match status" value="1"/>
</dbReference>
<evidence type="ECO:0000259" key="3">
    <source>
        <dbReference type="PROSITE" id="PS50234"/>
    </source>
</evidence>
<dbReference type="PANTHER" id="PTHR10579">
    <property type="entry name" value="CALCIUM-ACTIVATED CHLORIDE CHANNEL REGULATOR"/>
    <property type="match status" value="1"/>
</dbReference>
<name>A0A210QAR4_MIZYE</name>
<keyword evidence="5" id="KW-1185">Reference proteome</keyword>
<dbReference type="Pfam" id="PF08434">
    <property type="entry name" value="CLCA"/>
    <property type="match status" value="1"/>
</dbReference>
<keyword evidence="2" id="KW-0472">Membrane</keyword>
<dbReference type="Gene3D" id="2.60.40.10">
    <property type="entry name" value="Immunoglobulins"/>
    <property type="match status" value="1"/>
</dbReference>
<dbReference type="CDD" id="cd00198">
    <property type="entry name" value="vWFA"/>
    <property type="match status" value="1"/>
</dbReference>
<dbReference type="InterPro" id="IPR036465">
    <property type="entry name" value="vWFA_dom_sf"/>
</dbReference>
<dbReference type="InterPro" id="IPR002035">
    <property type="entry name" value="VWF_A"/>
</dbReference>
<dbReference type="PROSITE" id="PS50234">
    <property type="entry name" value="VWFA"/>
    <property type="match status" value="1"/>
</dbReference>
<dbReference type="Proteomes" id="UP000242188">
    <property type="component" value="Unassembled WGS sequence"/>
</dbReference>
<dbReference type="Pfam" id="PF00092">
    <property type="entry name" value="VWA"/>
    <property type="match status" value="1"/>
</dbReference>
<dbReference type="EMBL" id="NEDP02004389">
    <property type="protein sequence ID" value="OWF45819.1"/>
    <property type="molecule type" value="Genomic_DNA"/>
</dbReference>
<evidence type="ECO:0000313" key="4">
    <source>
        <dbReference type="EMBL" id="OWF45819.1"/>
    </source>
</evidence>
<feature type="region of interest" description="Disordered" evidence="1">
    <location>
        <begin position="896"/>
        <end position="934"/>
    </location>
</feature>
<dbReference type="STRING" id="6573.A0A210QAR4"/>
<dbReference type="InterPro" id="IPR013783">
    <property type="entry name" value="Ig-like_fold"/>
</dbReference>
<gene>
    <name evidence="4" type="ORF">KP79_PYT11253</name>
</gene>
<feature type="transmembrane region" description="Helical" evidence="2">
    <location>
        <begin position="858"/>
        <end position="885"/>
    </location>
</feature>
<organism evidence="4 5">
    <name type="scientific">Mizuhopecten yessoensis</name>
    <name type="common">Japanese scallop</name>
    <name type="synonym">Patinopecten yessoensis</name>
    <dbReference type="NCBI Taxonomy" id="6573"/>
    <lineage>
        <taxon>Eukaryota</taxon>
        <taxon>Metazoa</taxon>
        <taxon>Spiralia</taxon>
        <taxon>Lophotrochozoa</taxon>
        <taxon>Mollusca</taxon>
        <taxon>Bivalvia</taxon>
        <taxon>Autobranchia</taxon>
        <taxon>Pteriomorphia</taxon>
        <taxon>Pectinida</taxon>
        <taxon>Pectinoidea</taxon>
        <taxon>Pectinidae</taxon>
        <taxon>Mizuhopecten</taxon>
    </lineage>
</organism>
<evidence type="ECO:0000313" key="5">
    <source>
        <dbReference type="Proteomes" id="UP000242188"/>
    </source>
</evidence>
<dbReference type="OrthoDB" id="10021899at2759"/>
<accession>A0A210QAR4</accession>
<sequence>MLMLDTAFTEASKVLYSASKNFVYFKEITIVVPKSWSASSQYTTISGSASSSMDFLVDKAKAETGNTPYVHGLTACGGQGQYAHITPELMINSQSIGYGPIEKILVHEWAHLRWGVFDEYPSVEQPDIDEIEKFYNEDGTWKPIMCTDKILGLNLRDCRNSRSRCFTDPDGKPEPDCQFCVQAPNTAKASLMAYQWISSVVEFCDEDTASVNEALRHNSRAPNDQNRFCGQRSVWEVMRTHSDFNASNSAGSGTQATTPVFNVVQEGEIRLALVLDISNSMNAQIAGPSRLQLLQDSVGHFLTYAVPDNSDVGIVTFSSSAQIVTSMTTVTSDAIRQSLVQNLPSTAFGYTAIGDGLLKGLEVLNTTANLKGSIIILVTDGKENRRPLVADVLPLLVSSGVTVHSLAISSGSDSQLTSISQVTGGKSYFYSESSTSTVLHDAFAGMLEESNVPVQIDSQSVTVQGGSPVTGQFYVDSTVGLKTVLQVMVNDTSSVSVRVSGPDGTTYTDTSGPFVTSITRNVAISGTAAAGRYTYTITSDTDLKGTLSVQSGRTDTASDGLIVRSWTSGTQYSYGQNSTFRVYASVLRNKSPVLKSRITANLENEDGETATIDLKDDGVGSDLTADDGVYSGTVLPKYVTLDGRLSVKVTAANTDGTAKVLTATSGSGAAPLSGSGNTVTIGNQENFQRVSQTGEMIVQNYVPGAISDVIPPAKITTLVLTSIDDTSGVVQVTWKAVGDDVDDGTATLYDVRLSTDINSLMTNPGSASQLTSQVPTPKASGQTETYTFTLPVLARDSRTYYLAVRATDNSQNTGELSNIVSLSLVTDVNWLPTTTTPTTSTRATTVVPRSTRNSDQSVLIGLSTAACIAAIGLLLLAISMSCCFGKWKRVTSRGRYPDDVESGYTSSRRNTRGNRSRRKRGYSSQHADDIRDYKRSRHKRDYMDVYSVPDLTPYDFPYIKHGSAYSNSIPYNMYRDHAISVMQ</sequence>
<dbReference type="NCBIfam" id="NF041940">
    <property type="entry name" value="choice_anch_X"/>
    <property type="match status" value="1"/>
</dbReference>